<protein>
    <submittedName>
        <fullName evidence="1">Uncharacterized protein</fullName>
    </submittedName>
</protein>
<name>A0AA38S0F5_9PEZI</name>
<comment type="caution">
    <text evidence="1">The sequence shown here is derived from an EMBL/GenBank/DDBJ whole genome shotgun (WGS) entry which is preliminary data.</text>
</comment>
<dbReference type="Proteomes" id="UP001174691">
    <property type="component" value="Unassembled WGS sequence"/>
</dbReference>
<evidence type="ECO:0000313" key="2">
    <source>
        <dbReference type="Proteomes" id="UP001174691"/>
    </source>
</evidence>
<gene>
    <name evidence="1" type="ORF">NKR19_g6495</name>
</gene>
<sequence length="206" mass="24130">MLFRGQLDDFATRIMWKEHQPDQYYVHGIFDEDESFESLDIAGVAFRDQTTDVSDLWRKLIQTRNRVLKLYIDHLRSFLDDPLPYMDAGCIWHMQEQGRGTHRSAILELLQETLAPQRLFPIPEPTAYDYCVQGLYWSIEAIKEKLLKPANLRLGPHRLSCPGCEPYKRLFKRLREVRGDRPLVPLSESQKVYLARKRAESGVSHV</sequence>
<organism evidence="1 2">
    <name type="scientific">Coniochaeta hoffmannii</name>
    <dbReference type="NCBI Taxonomy" id="91930"/>
    <lineage>
        <taxon>Eukaryota</taxon>
        <taxon>Fungi</taxon>
        <taxon>Dikarya</taxon>
        <taxon>Ascomycota</taxon>
        <taxon>Pezizomycotina</taxon>
        <taxon>Sordariomycetes</taxon>
        <taxon>Sordariomycetidae</taxon>
        <taxon>Coniochaetales</taxon>
        <taxon>Coniochaetaceae</taxon>
        <taxon>Coniochaeta</taxon>
    </lineage>
</organism>
<proteinExistence type="predicted"/>
<reference evidence="1" key="1">
    <citation type="submission" date="2022-07" db="EMBL/GenBank/DDBJ databases">
        <title>Fungi with potential for degradation of polypropylene.</title>
        <authorList>
            <person name="Gostincar C."/>
        </authorList>
    </citation>
    <scope>NUCLEOTIDE SEQUENCE</scope>
    <source>
        <strain evidence="1">EXF-13287</strain>
    </source>
</reference>
<keyword evidence="2" id="KW-1185">Reference proteome</keyword>
<dbReference type="EMBL" id="JANBVN010000100">
    <property type="protein sequence ID" value="KAJ9144391.1"/>
    <property type="molecule type" value="Genomic_DNA"/>
</dbReference>
<evidence type="ECO:0000313" key="1">
    <source>
        <dbReference type="EMBL" id="KAJ9144391.1"/>
    </source>
</evidence>
<accession>A0AA38S0F5</accession>
<dbReference type="AlphaFoldDB" id="A0AA38S0F5"/>